<dbReference type="InterPro" id="IPR036249">
    <property type="entry name" value="Thioredoxin-like_sf"/>
</dbReference>
<dbReference type="Proteomes" id="UP001597475">
    <property type="component" value="Unassembled WGS sequence"/>
</dbReference>
<gene>
    <name evidence="1" type="ORF">ACFSR9_01930</name>
</gene>
<dbReference type="SUPFAM" id="SSF52833">
    <property type="entry name" value="Thioredoxin-like"/>
    <property type="match status" value="1"/>
</dbReference>
<dbReference type="EMBL" id="JBHUMK010000010">
    <property type="protein sequence ID" value="MFD2608199.1"/>
    <property type="molecule type" value="Genomic_DNA"/>
</dbReference>
<dbReference type="Pfam" id="PF01257">
    <property type="entry name" value="2Fe-2S_thioredx"/>
    <property type="match status" value="1"/>
</dbReference>
<proteinExistence type="predicted"/>
<reference evidence="2" key="1">
    <citation type="journal article" date="2019" name="Int. J. Syst. Evol. Microbiol.">
        <title>The Global Catalogue of Microorganisms (GCM) 10K type strain sequencing project: providing services to taxonomists for standard genome sequencing and annotation.</title>
        <authorList>
            <consortium name="The Broad Institute Genomics Platform"/>
            <consortium name="The Broad Institute Genome Sequencing Center for Infectious Disease"/>
            <person name="Wu L."/>
            <person name="Ma J."/>
        </authorList>
    </citation>
    <scope>NUCLEOTIDE SEQUENCE [LARGE SCALE GENOMIC DNA]</scope>
    <source>
        <strain evidence="2">KCTC 33842</strain>
    </source>
</reference>
<evidence type="ECO:0000313" key="1">
    <source>
        <dbReference type="EMBL" id="MFD2608199.1"/>
    </source>
</evidence>
<dbReference type="Gene3D" id="3.40.30.10">
    <property type="entry name" value="Glutaredoxin"/>
    <property type="match status" value="1"/>
</dbReference>
<name>A0ABW5NZ84_9DEIO</name>
<keyword evidence="2" id="KW-1185">Reference proteome</keyword>
<dbReference type="RefSeq" id="WP_386842525.1">
    <property type="nucleotide sequence ID" value="NZ_JBHUMK010000010.1"/>
</dbReference>
<comment type="caution">
    <text evidence="1">The sequence shown here is derived from an EMBL/GenBank/DDBJ whole genome shotgun (WGS) entry which is preliminary data.</text>
</comment>
<evidence type="ECO:0000313" key="2">
    <source>
        <dbReference type="Proteomes" id="UP001597475"/>
    </source>
</evidence>
<protein>
    <submittedName>
        <fullName evidence="1">NAD(P)H-dependent oxidoreductase subunit E</fullName>
    </submittedName>
</protein>
<accession>A0ABW5NZ84</accession>
<sequence>MSVIRLELCTEHLTVDQREELLEAVWEALRISPGMVSADGNVELLLTQCGQNARPQDAPMVRLDGQEYRNVTPARLATLLTRWSR</sequence>
<organism evidence="1 2">
    <name type="scientific">Deinococcus taklimakanensis</name>
    <dbReference type="NCBI Taxonomy" id="536443"/>
    <lineage>
        <taxon>Bacteria</taxon>
        <taxon>Thermotogati</taxon>
        <taxon>Deinococcota</taxon>
        <taxon>Deinococci</taxon>
        <taxon>Deinococcales</taxon>
        <taxon>Deinococcaceae</taxon>
        <taxon>Deinococcus</taxon>
    </lineage>
</organism>